<sequence length="157" mass="16921">MSTNMSTNQPTGSQPYEVTMDRIDAVMASRDITLVRDDTRRIAQANINGFTVIFALLGSVLVVRADAATDISADATNATFYLAANQVNSTTFGARAVIVNKTEKLVVRTERELPISAGLNDAQLSHTLQTAIDGILSAQDTMVAVTEQLNQLMEDNT</sequence>
<gene>
    <name evidence="1" type="ORF">SAMN05661109_00330</name>
</gene>
<proteinExistence type="predicted"/>
<dbReference type="RefSeq" id="WP_231910175.1">
    <property type="nucleotide sequence ID" value="NZ_CP047199.1"/>
</dbReference>
<evidence type="ECO:0000313" key="1">
    <source>
        <dbReference type="EMBL" id="SER46999.1"/>
    </source>
</evidence>
<dbReference type="STRING" id="1121357.SAMN05661109_00330"/>
<organism evidence="1 2">
    <name type="scientific">Corynebacterium cystitidis DSM 20524</name>
    <dbReference type="NCBI Taxonomy" id="1121357"/>
    <lineage>
        <taxon>Bacteria</taxon>
        <taxon>Bacillati</taxon>
        <taxon>Actinomycetota</taxon>
        <taxon>Actinomycetes</taxon>
        <taxon>Mycobacteriales</taxon>
        <taxon>Corynebacteriaceae</taxon>
        <taxon>Corynebacterium</taxon>
    </lineage>
</organism>
<dbReference type="Proteomes" id="UP000198929">
    <property type="component" value="Unassembled WGS sequence"/>
</dbReference>
<protein>
    <submittedName>
        <fullName evidence="1">Putative sensory transduction regulator</fullName>
    </submittedName>
</protein>
<dbReference type="EMBL" id="FOGQ01000001">
    <property type="protein sequence ID" value="SER46999.1"/>
    <property type="molecule type" value="Genomic_DNA"/>
</dbReference>
<dbReference type="InterPro" id="IPR019660">
    <property type="entry name" value="Put_sensory_transdc_reg_YbjN"/>
</dbReference>
<dbReference type="Pfam" id="PF10722">
    <property type="entry name" value="YbjN"/>
    <property type="match status" value="1"/>
</dbReference>
<accession>A0A1H9PGK9</accession>
<keyword evidence="2" id="KW-1185">Reference proteome</keyword>
<dbReference type="AlphaFoldDB" id="A0A1H9PGK9"/>
<reference evidence="2" key="1">
    <citation type="submission" date="2016-10" db="EMBL/GenBank/DDBJ databases">
        <authorList>
            <person name="Varghese N."/>
            <person name="Submissions S."/>
        </authorList>
    </citation>
    <scope>NUCLEOTIDE SEQUENCE [LARGE SCALE GENOMIC DNA]</scope>
    <source>
        <strain evidence="2">DSM 20524</strain>
    </source>
</reference>
<evidence type="ECO:0000313" key="2">
    <source>
        <dbReference type="Proteomes" id="UP000198929"/>
    </source>
</evidence>
<name>A0A1H9PGK9_9CORY</name>